<sequence>VHPCEASDQTEGQPRPNTTDSFRYKKYLTLSEKLLLTILSGGNFAYVKSCDEKENNIGK</sequence>
<feature type="non-terminal residue" evidence="2">
    <location>
        <position position="1"/>
    </location>
</feature>
<reference evidence="2 3" key="1">
    <citation type="submission" date="2021-06" db="EMBL/GenBank/DDBJ databases">
        <title>Caerostris extrusa draft genome.</title>
        <authorList>
            <person name="Kono N."/>
            <person name="Arakawa K."/>
        </authorList>
    </citation>
    <scope>NUCLEOTIDE SEQUENCE [LARGE SCALE GENOMIC DNA]</scope>
</reference>
<evidence type="ECO:0000313" key="2">
    <source>
        <dbReference type="EMBL" id="GIZ03124.1"/>
    </source>
</evidence>
<evidence type="ECO:0000313" key="3">
    <source>
        <dbReference type="Proteomes" id="UP001054945"/>
    </source>
</evidence>
<protein>
    <submittedName>
        <fullName evidence="2">Uncharacterized protein</fullName>
    </submittedName>
</protein>
<keyword evidence="3" id="KW-1185">Reference proteome</keyword>
<feature type="region of interest" description="Disordered" evidence="1">
    <location>
        <begin position="1"/>
        <end position="21"/>
    </location>
</feature>
<evidence type="ECO:0000256" key="1">
    <source>
        <dbReference type="SAM" id="MobiDB-lite"/>
    </source>
</evidence>
<comment type="caution">
    <text evidence="2">The sequence shown here is derived from an EMBL/GenBank/DDBJ whole genome shotgun (WGS) entry which is preliminary data.</text>
</comment>
<feature type="compositionally biased region" description="Polar residues" evidence="1">
    <location>
        <begin position="7"/>
        <end position="21"/>
    </location>
</feature>
<proteinExistence type="predicted"/>
<organism evidence="2 3">
    <name type="scientific">Caerostris extrusa</name>
    <name type="common">Bark spider</name>
    <name type="synonym">Caerostris bankana</name>
    <dbReference type="NCBI Taxonomy" id="172846"/>
    <lineage>
        <taxon>Eukaryota</taxon>
        <taxon>Metazoa</taxon>
        <taxon>Ecdysozoa</taxon>
        <taxon>Arthropoda</taxon>
        <taxon>Chelicerata</taxon>
        <taxon>Arachnida</taxon>
        <taxon>Araneae</taxon>
        <taxon>Araneomorphae</taxon>
        <taxon>Entelegynae</taxon>
        <taxon>Araneoidea</taxon>
        <taxon>Araneidae</taxon>
        <taxon>Caerostris</taxon>
    </lineage>
</organism>
<dbReference type="EMBL" id="BPLR01001555">
    <property type="protein sequence ID" value="GIZ03124.1"/>
    <property type="molecule type" value="Genomic_DNA"/>
</dbReference>
<accession>A0AAV4Y875</accession>
<dbReference type="Proteomes" id="UP001054945">
    <property type="component" value="Unassembled WGS sequence"/>
</dbReference>
<name>A0AAV4Y875_CAEEX</name>
<gene>
    <name evidence="2" type="ORF">CEXT_229751</name>
</gene>
<dbReference type="AlphaFoldDB" id="A0AAV4Y875"/>